<dbReference type="EMBL" id="JAHOEI010000093">
    <property type="protein sequence ID" value="MBV3389052.1"/>
    <property type="molecule type" value="Genomic_DNA"/>
</dbReference>
<comment type="caution">
    <text evidence="2">The sequence shown here is derived from an EMBL/GenBank/DDBJ whole genome shotgun (WGS) entry which is preliminary data.</text>
</comment>
<dbReference type="InterPro" id="IPR007345">
    <property type="entry name" value="Polysacch_pyruvyl_Trfase"/>
</dbReference>
<dbReference type="PANTHER" id="PTHR36836:SF1">
    <property type="entry name" value="COLANIC ACID BIOSYNTHESIS PROTEIN WCAK"/>
    <property type="match status" value="1"/>
</dbReference>
<sequence>MNIVIVNQPLGNRGDEAAHRALVREINKRFPEAKVEVFSPNGNPAILEEISVKNPNNYYNSEKISYRFYRYFVRYILYSPALYPLWGLQPIFRAWINKLKWADVVVCAPGGICMGGFMNWSHVSFLAIAEYYHKPIIYFCRSIGPFSEETKDKKVFKHVSIDLLKHFDYISLRDGKSQKLADSLGVKYHSTTDAAFLDNTEVSVPNAIKAAIGDKKYIVFVPNSLTWHFYYKNTPQDNIDTYYIDIIKHIEQRYPDFQIVMLPQTFMNPSWGNDLDYFRNLHKKYPSSHITVIDDIYGSDVQQAVIKGSEMVIGARYHSVVFAINQARPFCALSYEHKIEGLLQILKSTDSMIDIKDIFADKDVLTKATEQTLGIIDKAMADKSDRTALRDKAKHIALEQFDYIEQTIRRKCKK</sequence>
<dbReference type="Pfam" id="PF04230">
    <property type="entry name" value="PS_pyruv_trans"/>
    <property type="match status" value="1"/>
</dbReference>
<evidence type="ECO:0000259" key="1">
    <source>
        <dbReference type="Pfam" id="PF04230"/>
    </source>
</evidence>
<proteinExistence type="predicted"/>
<gene>
    <name evidence="2" type="ORF">KSW82_15095</name>
</gene>
<reference evidence="2" key="1">
    <citation type="submission" date="2021-06" db="EMBL/GenBank/DDBJ databases">
        <title>Collection of gut derived symbiotic bacterial strains cultured from healthy donors.</title>
        <authorList>
            <person name="Lin H."/>
            <person name="Littmann E."/>
            <person name="Pamer E.G."/>
        </authorList>
    </citation>
    <scope>NUCLEOTIDE SEQUENCE</scope>
    <source>
        <strain evidence="2">MSK.21.74</strain>
    </source>
</reference>
<dbReference type="AlphaFoldDB" id="A0AAW4N9I6"/>
<evidence type="ECO:0000313" key="2">
    <source>
        <dbReference type="EMBL" id="MBV3389052.1"/>
    </source>
</evidence>
<evidence type="ECO:0000313" key="3">
    <source>
        <dbReference type="Proteomes" id="UP001196765"/>
    </source>
</evidence>
<name>A0AAW4N9I6_9BACT</name>
<organism evidence="2 3">
    <name type="scientific">Segatella copri</name>
    <dbReference type="NCBI Taxonomy" id="165179"/>
    <lineage>
        <taxon>Bacteria</taxon>
        <taxon>Pseudomonadati</taxon>
        <taxon>Bacteroidota</taxon>
        <taxon>Bacteroidia</taxon>
        <taxon>Bacteroidales</taxon>
        <taxon>Prevotellaceae</taxon>
        <taxon>Segatella</taxon>
    </lineage>
</organism>
<accession>A0AAW4N9I6</accession>
<protein>
    <submittedName>
        <fullName evidence="2">Polysaccharide pyruvyl transferase family protein</fullName>
    </submittedName>
</protein>
<keyword evidence="2" id="KW-0808">Transferase</keyword>
<dbReference type="GO" id="GO:0016740">
    <property type="term" value="F:transferase activity"/>
    <property type="evidence" value="ECO:0007669"/>
    <property type="project" value="UniProtKB-KW"/>
</dbReference>
<feature type="domain" description="Polysaccharide pyruvyl transferase" evidence="1">
    <location>
        <begin position="12"/>
        <end position="337"/>
    </location>
</feature>
<dbReference type="RefSeq" id="WP_217745134.1">
    <property type="nucleotide sequence ID" value="NZ_JAHOEI010000093.1"/>
</dbReference>
<dbReference type="Proteomes" id="UP001196765">
    <property type="component" value="Unassembled WGS sequence"/>
</dbReference>
<dbReference type="PANTHER" id="PTHR36836">
    <property type="entry name" value="COLANIC ACID BIOSYNTHESIS PROTEIN WCAK"/>
    <property type="match status" value="1"/>
</dbReference>